<sequence length="262" mass="30761">MNHIDFFKLQAKNLYRDYKTQKTVLNEDGESYSEYDPKFFDIDAIFEDYEIDLQGFSLMSAQHLVAKMLRFNKWSDLINATKPELELSRLRFINQNKIPLVEWDIQVAGVEREHDMVFDPDDELDYYKHCLSHYDESVIFYPTYLLEKSLEEMTDSESDEPPTVCDPETSVKITSLPLSDDDRAEFIEVANGVFDYVIERMEPLNPEPTRKLWDAEDFLDNLLNEEMLPIDREQLGTMFEHFLIAHVANLAAQADEMITKMN</sequence>
<dbReference type="Proteomes" id="UP000297540">
    <property type="component" value="Unassembled WGS sequence"/>
</dbReference>
<dbReference type="RefSeq" id="WP_133234677.1">
    <property type="nucleotide sequence ID" value="NZ_SOZE01000029.1"/>
</dbReference>
<gene>
    <name evidence="1" type="ORF">E2R66_21625</name>
</gene>
<protein>
    <submittedName>
        <fullName evidence="1">Uncharacterized protein</fullName>
    </submittedName>
</protein>
<keyword evidence="2" id="KW-1185">Reference proteome</keyword>
<dbReference type="EMBL" id="SOZE01000029">
    <property type="protein sequence ID" value="TFF34551.1"/>
    <property type="molecule type" value="Genomic_DNA"/>
</dbReference>
<evidence type="ECO:0000313" key="1">
    <source>
        <dbReference type="EMBL" id="TFF34551.1"/>
    </source>
</evidence>
<organism evidence="1 2">
    <name type="scientific">Mucilaginibacter psychrotolerans</name>
    <dbReference type="NCBI Taxonomy" id="1524096"/>
    <lineage>
        <taxon>Bacteria</taxon>
        <taxon>Pseudomonadati</taxon>
        <taxon>Bacteroidota</taxon>
        <taxon>Sphingobacteriia</taxon>
        <taxon>Sphingobacteriales</taxon>
        <taxon>Sphingobacteriaceae</taxon>
        <taxon>Mucilaginibacter</taxon>
    </lineage>
</organism>
<reference evidence="1 2" key="1">
    <citation type="journal article" date="2017" name="Int. J. Syst. Evol. Microbiol.">
        <title>Mucilaginibacterpsychrotolerans sp. nov., isolated from peatlands.</title>
        <authorList>
            <person name="Deng Y."/>
            <person name="Shen L."/>
            <person name="Xu B."/>
            <person name="Liu Y."/>
            <person name="Gu Z."/>
            <person name="Liu H."/>
            <person name="Zhou Y."/>
        </authorList>
    </citation>
    <scope>NUCLEOTIDE SEQUENCE [LARGE SCALE GENOMIC DNA]</scope>
    <source>
        <strain evidence="1 2">NH7-4</strain>
    </source>
</reference>
<evidence type="ECO:0000313" key="2">
    <source>
        <dbReference type="Proteomes" id="UP000297540"/>
    </source>
</evidence>
<proteinExistence type="predicted"/>
<name>A0A4Y8S7F8_9SPHI</name>
<comment type="caution">
    <text evidence="1">The sequence shown here is derived from an EMBL/GenBank/DDBJ whole genome shotgun (WGS) entry which is preliminary data.</text>
</comment>
<accession>A0A4Y8S7F8</accession>
<dbReference type="AlphaFoldDB" id="A0A4Y8S7F8"/>
<dbReference type="OrthoDB" id="7357206at2"/>